<feature type="domain" description="Nucleoside phosphorylase" evidence="1">
    <location>
        <begin position="23"/>
        <end position="96"/>
    </location>
</feature>
<keyword evidence="3" id="KW-1185">Reference proteome</keyword>
<reference evidence="2 3" key="1">
    <citation type="journal article" date="2016" name="Biochim. Biophys. Acta">
        <title>Characterization of red-shifted phycobilisomes isolated from the chlorophyll f-containing cyanobacterium Halomicronema hongdechloris.</title>
        <authorList>
            <person name="Li Y."/>
            <person name="Lin Y."/>
            <person name="Garvey C.J."/>
            <person name="Birch D."/>
            <person name="Corkery R.W."/>
            <person name="Loughlin P.C."/>
            <person name="Scheer H."/>
            <person name="Willows R.D."/>
            <person name="Chen M."/>
        </authorList>
    </citation>
    <scope>NUCLEOTIDE SEQUENCE [LARGE SCALE GENOMIC DNA]</scope>
    <source>
        <strain evidence="2 3">C2206</strain>
    </source>
</reference>
<dbReference type="RefSeq" id="WP_080809485.1">
    <property type="nucleotide sequence ID" value="NZ_CP021983.2"/>
</dbReference>
<dbReference type="InterPro" id="IPR000845">
    <property type="entry name" value="Nucleoside_phosphorylase_d"/>
</dbReference>
<dbReference type="Proteomes" id="UP000191901">
    <property type="component" value="Chromosome"/>
</dbReference>
<keyword evidence="2" id="KW-0378">Hydrolase</keyword>
<dbReference type="SUPFAM" id="SSF53167">
    <property type="entry name" value="Purine and uridine phosphorylases"/>
    <property type="match status" value="1"/>
</dbReference>
<sequence length="124" mass="13728">MTSYPKRKFPILAERPNDTGTYPGVEIGVIASGDNVIADPDVRDRIAAYSRRIRAIEMEGYGVSKAAWDQRIRCLIVRALCDYADDTKDGTKDKPWQLYAAAAAAGFIKHLLMFDVSEEEAGNS</sequence>
<dbReference type="Gene3D" id="3.40.50.1580">
    <property type="entry name" value="Nucleoside phosphorylase domain"/>
    <property type="match status" value="1"/>
</dbReference>
<keyword evidence="2" id="KW-0326">Glycosidase</keyword>
<dbReference type="AlphaFoldDB" id="A0A1Z3HHX6"/>
<dbReference type="GO" id="GO:0019284">
    <property type="term" value="P:L-methionine salvage from S-adenosylmethionine"/>
    <property type="evidence" value="ECO:0007669"/>
    <property type="project" value="TreeGrafter"/>
</dbReference>
<protein>
    <submittedName>
        <fullName evidence="2">5'-methylthioadenosine/S-adenosylhomocysteine nucleosidase</fullName>
        <ecNumber evidence="2">3.2.2.9</ecNumber>
    </submittedName>
</protein>
<organism evidence="2 3">
    <name type="scientific">Halomicronema hongdechloris C2206</name>
    <dbReference type="NCBI Taxonomy" id="1641165"/>
    <lineage>
        <taxon>Bacteria</taxon>
        <taxon>Bacillati</taxon>
        <taxon>Cyanobacteriota</taxon>
        <taxon>Cyanophyceae</taxon>
        <taxon>Nodosilineales</taxon>
        <taxon>Nodosilineaceae</taxon>
        <taxon>Halomicronema</taxon>
    </lineage>
</organism>
<dbReference type="Pfam" id="PF01048">
    <property type="entry name" value="PNP_UDP_1"/>
    <property type="match status" value="1"/>
</dbReference>
<dbReference type="InterPro" id="IPR035994">
    <property type="entry name" value="Nucleoside_phosphorylase_sf"/>
</dbReference>
<evidence type="ECO:0000313" key="3">
    <source>
        <dbReference type="Proteomes" id="UP000191901"/>
    </source>
</evidence>
<dbReference type="EC" id="3.2.2.9" evidence="2"/>
<name>A0A1Z3HHX6_9CYAN</name>
<evidence type="ECO:0000313" key="2">
    <source>
        <dbReference type="EMBL" id="ASC69922.1"/>
    </source>
</evidence>
<evidence type="ECO:0000259" key="1">
    <source>
        <dbReference type="Pfam" id="PF01048"/>
    </source>
</evidence>
<dbReference type="GO" id="GO:0009116">
    <property type="term" value="P:nucleoside metabolic process"/>
    <property type="evidence" value="ECO:0007669"/>
    <property type="project" value="InterPro"/>
</dbReference>
<gene>
    <name evidence="2" type="primary">mtnN</name>
    <name evidence="2" type="ORF">XM38_008520</name>
</gene>
<dbReference type="EMBL" id="CP021983">
    <property type="protein sequence ID" value="ASC69922.1"/>
    <property type="molecule type" value="Genomic_DNA"/>
</dbReference>
<dbReference type="GO" id="GO:0008930">
    <property type="term" value="F:methylthioadenosine nucleosidase activity"/>
    <property type="evidence" value="ECO:0007669"/>
    <property type="project" value="TreeGrafter"/>
</dbReference>
<dbReference type="KEGG" id="hhg:XM38_008520"/>
<accession>A0A1Z3HHX6</accession>
<proteinExistence type="predicted"/>
<dbReference type="PANTHER" id="PTHR46832">
    <property type="entry name" value="5'-METHYLTHIOADENOSINE/S-ADENOSYLHOMOCYSTEINE NUCLEOSIDASE"/>
    <property type="match status" value="1"/>
</dbReference>
<dbReference type="PANTHER" id="PTHR46832:SF1">
    <property type="entry name" value="5'-METHYLTHIOADENOSINE_S-ADENOSYLHOMOCYSTEINE NUCLEOSIDASE"/>
    <property type="match status" value="1"/>
</dbReference>
<dbReference type="STRING" id="1641165.XM38_12120"/>
<dbReference type="GO" id="GO:0008782">
    <property type="term" value="F:adenosylhomocysteine nucleosidase activity"/>
    <property type="evidence" value="ECO:0007669"/>
    <property type="project" value="UniProtKB-EC"/>
</dbReference>
<dbReference type="GO" id="GO:0005829">
    <property type="term" value="C:cytosol"/>
    <property type="evidence" value="ECO:0007669"/>
    <property type="project" value="TreeGrafter"/>
</dbReference>